<proteinExistence type="predicted"/>
<feature type="region of interest" description="Disordered" evidence="1">
    <location>
        <begin position="72"/>
        <end position="100"/>
    </location>
</feature>
<name>A0A0A3XRS5_BRAJP</name>
<reference evidence="2 3" key="1">
    <citation type="submission" date="2014-09" db="EMBL/GenBank/DDBJ databases">
        <title>Draft genome of Bradyrhizobium japonicum Is-34.</title>
        <authorList>
            <person name="Tsurumaru H."/>
            <person name="Yamakawa T."/>
            <person name="Hashimoto S."/>
            <person name="Okizaki K."/>
            <person name="Kanesaki Y."/>
            <person name="Yoshikawa H."/>
            <person name="Yajima S."/>
        </authorList>
    </citation>
    <scope>NUCLEOTIDE SEQUENCE [LARGE SCALE GENOMIC DNA]</scope>
    <source>
        <strain evidence="2 3">Is-34</strain>
    </source>
</reference>
<gene>
    <name evidence="2" type="ORF">MA20_21235</name>
</gene>
<sequence length="100" mass="11293">MRPNTSATQSHSPPDKITRRRGSGDLSGKLAATPSEIRKFRVRELRAAAARLVRRADVLRAEAKRLLEMAEREKAKLARTPRRKPRSAATTPAKRLRRRG</sequence>
<accession>A0A0A3XRS5</accession>
<feature type="compositionally biased region" description="Polar residues" evidence="1">
    <location>
        <begin position="1"/>
        <end position="12"/>
    </location>
</feature>
<feature type="compositionally biased region" description="Basic residues" evidence="1">
    <location>
        <begin position="77"/>
        <end position="86"/>
    </location>
</feature>
<feature type="region of interest" description="Disordered" evidence="1">
    <location>
        <begin position="1"/>
        <end position="32"/>
    </location>
</feature>
<protein>
    <submittedName>
        <fullName evidence="2">Uncharacterized protein</fullName>
    </submittedName>
</protein>
<organism evidence="2 3">
    <name type="scientific">Bradyrhizobium japonicum</name>
    <dbReference type="NCBI Taxonomy" id="375"/>
    <lineage>
        <taxon>Bacteria</taxon>
        <taxon>Pseudomonadati</taxon>
        <taxon>Pseudomonadota</taxon>
        <taxon>Alphaproteobacteria</taxon>
        <taxon>Hyphomicrobiales</taxon>
        <taxon>Nitrobacteraceae</taxon>
        <taxon>Bradyrhizobium</taxon>
    </lineage>
</organism>
<comment type="caution">
    <text evidence="2">The sequence shown here is derived from an EMBL/GenBank/DDBJ whole genome shotgun (WGS) entry which is preliminary data.</text>
</comment>
<evidence type="ECO:0000313" key="3">
    <source>
        <dbReference type="Proteomes" id="UP000030377"/>
    </source>
</evidence>
<dbReference type="Proteomes" id="UP000030377">
    <property type="component" value="Unassembled WGS sequence"/>
</dbReference>
<evidence type="ECO:0000313" key="2">
    <source>
        <dbReference type="EMBL" id="KGT77142.1"/>
    </source>
</evidence>
<dbReference type="RefSeq" id="WP_041956754.1">
    <property type="nucleotide sequence ID" value="NZ_JRPN01000018.1"/>
</dbReference>
<dbReference type="AlphaFoldDB" id="A0A0A3XRS5"/>
<dbReference type="EMBL" id="JRPN01000018">
    <property type="protein sequence ID" value="KGT77142.1"/>
    <property type="molecule type" value="Genomic_DNA"/>
</dbReference>
<evidence type="ECO:0000256" key="1">
    <source>
        <dbReference type="SAM" id="MobiDB-lite"/>
    </source>
</evidence>